<dbReference type="AlphaFoldDB" id="A0A2H3K0N6"/>
<proteinExistence type="predicted"/>
<name>A0A2H3K0N6_WOLCO</name>
<dbReference type="GO" id="GO:0020037">
    <property type="term" value="F:heme binding"/>
    <property type="evidence" value="ECO:0007669"/>
    <property type="project" value="InterPro"/>
</dbReference>
<keyword evidence="2" id="KW-1185">Reference proteome</keyword>
<evidence type="ECO:0000313" key="1">
    <source>
        <dbReference type="EMBL" id="PCH43668.1"/>
    </source>
</evidence>
<dbReference type="GO" id="GO:0005506">
    <property type="term" value="F:iron ion binding"/>
    <property type="evidence" value="ECO:0007669"/>
    <property type="project" value="InterPro"/>
</dbReference>
<dbReference type="GO" id="GO:0016705">
    <property type="term" value="F:oxidoreductase activity, acting on paired donors, with incorporation or reduction of molecular oxygen"/>
    <property type="evidence" value="ECO:0007669"/>
    <property type="project" value="InterPro"/>
</dbReference>
<dbReference type="EMBL" id="KB468146">
    <property type="protein sequence ID" value="PCH43668.1"/>
    <property type="molecule type" value="Genomic_DNA"/>
</dbReference>
<feature type="non-terminal residue" evidence="1">
    <location>
        <position position="1"/>
    </location>
</feature>
<accession>A0A2H3K0N6</accession>
<evidence type="ECO:0000313" key="2">
    <source>
        <dbReference type="Proteomes" id="UP000218811"/>
    </source>
</evidence>
<protein>
    <recommendedName>
        <fullName evidence="3">Cytochrome P450</fullName>
    </recommendedName>
</protein>
<gene>
    <name evidence="1" type="ORF">WOLCODRAFT_75851</name>
</gene>
<sequence length="85" mass="10010">ISSYLCFISVLLLSIVIYRLSPLHPLYKYPGPVICRVSKFWMVYIASQGKINEYFLRMHRNYGPIMRVGELGDTRIYWRLTFSAS</sequence>
<dbReference type="OrthoDB" id="6692864at2759"/>
<evidence type="ECO:0008006" key="3">
    <source>
        <dbReference type="Google" id="ProtNLM"/>
    </source>
</evidence>
<dbReference type="GO" id="GO:0004497">
    <property type="term" value="F:monooxygenase activity"/>
    <property type="evidence" value="ECO:0007669"/>
    <property type="project" value="InterPro"/>
</dbReference>
<dbReference type="Gene3D" id="1.10.630.10">
    <property type="entry name" value="Cytochrome P450"/>
    <property type="match status" value="1"/>
</dbReference>
<organism evidence="1 2">
    <name type="scientific">Wolfiporia cocos (strain MD-104)</name>
    <name type="common">Brown rot fungus</name>
    <dbReference type="NCBI Taxonomy" id="742152"/>
    <lineage>
        <taxon>Eukaryota</taxon>
        <taxon>Fungi</taxon>
        <taxon>Dikarya</taxon>
        <taxon>Basidiomycota</taxon>
        <taxon>Agaricomycotina</taxon>
        <taxon>Agaricomycetes</taxon>
        <taxon>Polyporales</taxon>
        <taxon>Phaeolaceae</taxon>
        <taxon>Wolfiporia</taxon>
    </lineage>
</organism>
<dbReference type="InterPro" id="IPR036396">
    <property type="entry name" value="Cyt_P450_sf"/>
</dbReference>
<reference evidence="1 2" key="1">
    <citation type="journal article" date="2012" name="Science">
        <title>The Paleozoic origin of enzymatic lignin decomposition reconstructed from 31 fungal genomes.</title>
        <authorList>
            <person name="Floudas D."/>
            <person name="Binder M."/>
            <person name="Riley R."/>
            <person name="Barry K."/>
            <person name="Blanchette R.A."/>
            <person name="Henrissat B."/>
            <person name="Martinez A.T."/>
            <person name="Otillar R."/>
            <person name="Spatafora J.W."/>
            <person name="Yadav J.S."/>
            <person name="Aerts A."/>
            <person name="Benoit I."/>
            <person name="Boyd A."/>
            <person name="Carlson A."/>
            <person name="Copeland A."/>
            <person name="Coutinho P.M."/>
            <person name="de Vries R.P."/>
            <person name="Ferreira P."/>
            <person name="Findley K."/>
            <person name="Foster B."/>
            <person name="Gaskell J."/>
            <person name="Glotzer D."/>
            <person name="Gorecki P."/>
            <person name="Heitman J."/>
            <person name="Hesse C."/>
            <person name="Hori C."/>
            <person name="Igarashi K."/>
            <person name="Jurgens J.A."/>
            <person name="Kallen N."/>
            <person name="Kersten P."/>
            <person name="Kohler A."/>
            <person name="Kuees U."/>
            <person name="Kumar T.K.A."/>
            <person name="Kuo A."/>
            <person name="LaButti K."/>
            <person name="Larrondo L.F."/>
            <person name="Lindquist E."/>
            <person name="Ling A."/>
            <person name="Lombard V."/>
            <person name="Lucas S."/>
            <person name="Lundell T."/>
            <person name="Martin R."/>
            <person name="McLaughlin D.J."/>
            <person name="Morgenstern I."/>
            <person name="Morin E."/>
            <person name="Murat C."/>
            <person name="Nagy L.G."/>
            <person name="Nolan M."/>
            <person name="Ohm R.A."/>
            <person name="Patyshakuliyeva A."/>
            <person name="Rokas A."/>
            <person name="Ruiz-Duenas F.J."/>
            <person name="Sabat G."/>
            <person name="Salamov A."/>
            <person name="Samejima M."/>
            <person name="Schmutz J."/>
            <person name="Slot J.C."/>
            <person name="St John F."/>
            <person name="Stenlid J."/>
            <person name="Sun H."/>
            <person name="Sun S."/>
            <person name="Syed K."/>
            <person name="Tsang A."/>
            <person name="Wiebenga A."/>
            <person name="Young D."/>
            <person name="Pisabarro A."/>
            <person name="Eastwood D.C."/>
            <person name="Martin F."/>
            <person name="Cullen D."/>
            <person name="Grigoriev I.V."/>
            <person name="Hibbett D.S."/>
        </authorList>
    </citation>
    <scope>NUCLEOTIDE SEQUENCE [LARGE SCALE GENOMIC DNA]</scope>
    <source>
        <strain evidence="1 2">MD-104</strain>
    </source>
</reference>
<dbReference type="Proteomes" id="UP000218811">
    <property type="component" value="Unassembled WGS sequence"/>
</dbReference>
<dbReference type="STRING" id="742152.A0A2H3K0N6"/>